<organism evidence="4 5">
    <name type="scientific">Enterococcus casseliflavus</name>
    <name type="common">Enterococcus flavescens</name>
    <dbReference type="NCBI Taxonomy" id="37734"/>
    <lineage>
        <taxon>Bacteria</taxon>
        <taxon>Bacillati</taxon>
        <taxon>Bacillota</taxon>
        <taxon>Bacilli</taxon>
        <taxon>Lactobacillales</taxon>
        <taxon>Enterococcaceae</taxon>
        <taxon>Enterococcus</taxon>
    </lineage>
</organism>
<proteinExistence type="predicted"/>
<feature type="compositionally biased region" description="Gly residues" evidence="1">
    <location>
        <begin position="515"/>
        <end position="530"/>
    </location>
</feature>
<sequence length="530" mass="59200">MKGNTMKRGGKMKKIFQLGMLVFVGLMGFFVLQPSIAFGQTFVRDDAGVLSQETIKQIDALNKEGFQSLTGAPEYAVITIPSLDGQSIEERNLELFNEYGLGNPEDNNGLLFLFAIDDREFRLGYGDGLSYVFSELSEDDLVDEDAKDALRDEDYDTAILAASNEVYQRMKEADETIGLGTIYQDGKQMLAEKQAQEAEATKQMWFAIGKIVSGVVAAAAAGLVGFISFRHLKTKLHFEEHLPLPKHLLEDSHFQQKDFLKWASNRKNYQRYHQYQTAKDCQQAFTQYVTSTYVPAKLTSVTGLSTADKRVIQHGLTNPAIGAYFSNLLMKKQTTVKQFGQLILTQHDTLKTYEAQLGREVTERMADYDLTDAVLPENLPLADAYRAEIAKQAKEEIRRRNEQGRYLAQLVTEKATYPEMVQAIPKEVSNVLAEVKTDALFQVDLKQVYQNHPDLANKLSSFDASDRAAVLNNARQEYDPHGMNMALFFVMMNNHVTHQEQVIADTQSSSNDFGGFSGGSSSGGGVSGSW</sequence>
<evidence type="ECO:0000259" key="3">
    <source>
        <dbReference type="Pfam" id="PF04536"/>
    </source>
</evidence>
<protein>
    <submittedName>
        <fullName evidence="4">TPM domain-containing protein</fullName>
    </submittedName>
</protein>
<evidence type="ECO:0000256" key="1">
    <source>
        <dbReference type="SAM" id="MobiDB-lite"/>
    </source>
</evidence>
<keyword evidence="2" id="KW-1133">Transmembrane helix</keyword>
<dbReference type="PANTHER" id="PTHR30373:SF2">
    <property type="entry name" value="UPF0603 PROTEIN YGCG"/>
    <property type="match status" value="1"/>
</dbReference>
<dbReference type="EMBL" id="QRMZ01000001">
    <property type="protein sequence ID" value="RHK08391.1"/>
    <property type="molecule type" value="Genomic_DNA"/>
</dbReference>
<dbReference type="Pfam" id="PF04536">
    <property type="entry name" value="TPM_phosphatase"/>
    <property type="match status" value="1"/>
</dbReference>
<evidence type="ECO:0000313" key="4">
    <source>
        <dbReference type="EMBL" id="RHK08391.1"/>
    </source>
</evidence>
<dbReference type="AlphaFoldDB" id="A0A415EYK0"/>
<dbReference type="Proteomes" id="UP000286288">
    <property type="component" value="Unassembled WGS sequence"/>
</dbReference>
<reference evidence="4 5" key="1">
    <citation type="submission" date="2018-08" db="EMBL/GenBank/DDBJ databases">
        <title>A genome reference for cultivated species of the human gut microbiota.</title>
        <authorList>
            <person name="Zou Y."/>
            <person name="Xue W."/>
            <person name="Luo G."/>
        </authorList>
    </citation>
    <scope>NUCLEOTIDE SEQUENCE [LARGE SCALE GENOMIC DNA]</scope>
    <source>
        <strain evidence="4 5">AF48-16</strain>
    </source>
</reference>
<gene>
    <name evidence="4" type="ORF">DW084_01435</name>
</gene>
<feature type="transmembrane region" description="Helical" evidence="2">
    <location>
        <begin position="204"/>
        <end position="229"/>
    </location>
</feature>
<evidence type="ECO:0000256" key="2">
    <source>
        <dbReference type="SAM" id="Phobius"/>
    </source>
</evidence>
<name>A0A415EYK0_ENTCA</name>
<keyword evidence="2" id="KW-0472">Membrane</keyword>
<dbReference type="InterPro" id="IPR007621">
    <property type="entry name" value="TPM_dom"/>
</dbReference>
<feature type="domain" description="TPM" evidence="3">
    <location>
        <begin position="43"/>
        <end position="168"/>
    </location>
</feature>
<evidence type="ECO:0000313" key="5">
    <source>
        <dbReference type="Proteomes" id="UP000286288"/>
    </source>
</evidence>
<comment type="caution">
    <text evidence="4">The sequence shown here is derived from an EMBL/GenBank/DDBJ whole genome shotgun (WGS) entry which is preliminary data.</text>
</comment>
<feature type="region of interest" description="Disordered" evidence="1">
    <location>
        <begin position="508"/>
        <end position="530"/>
    </location>
</feature>
<dbReference type="Gene3D" id="3.10.310.50">
    <property type="match status" value="1"/>
</dbReference>
<keyword evidence="2" id="KW-0812">Transmembrane</keyword>
<accession>A0A415EYK0</accession>
<dbReference type="PANTHER" id="PTHR30373">
    <property type="entry name" value="UPF0603 PROTEIN YGCG"/>
    <property type="match status" value="1"/>
</dbReference>